<dbReference type="OrthoDB" id="9784042at2"/>
<dbReference type="RefSeq" id="WP_006038440.1">
    <property type="nucleotide sequence ID" value="NZ_AEDD01000006.1"/>
</dbReference>
<dbReference type="Gene3D" id="3.20.100.30">
    <property type="entry name" value="VTC, catalytic tunnel domain"/>
    <property type="match status" value="1"/>
</dbReference>
<proteinExistence type="predicted"/>
<dbReference type="AlphaFoldDB" id="E0I9V9"/>
<dbReference type="InterPro" id="IPR042267">
    <property type="entry name" value="VTC_sf"/>
</dbReference>
<dbReference type="eggNOG" id="COG5036">
    <property type="taxonomic scope" value="Bacteria"/>
</dbReference>
<dbReference type="Proteomes" id="UP000005387">
    <property type="component" value="Unassembled WGS sequence"/>
</dbReference>
<dbReference type="GO" id="GO:0006799">
    <property type="term" value="P:polyphosphate biosynthetic process"/>
    <property type="evidence" value="ECO:0007669"/>
    <property type="project" value="UniProtKB-ARBA"/>
</dbReference>
<dbReference type="EMBL" id="AEDD01000006">
    <property type="protein sequence ID" value="EFM10536.1"/>
    <property type="molecule type" value="Genomic_DNA"/>
</dbReference>
<accession>E0I9V9</accession>
<keyword evidence="3" id="KW-1185">Reference proteome</keyword>
<evidence type="ECO:0000313" key="2">
    <source>
        <dbReference type="EMBL" id="EFM10536.1"/>
    </source>
</evidence>
<reference evidence="2 3" key="1">
    <citation type="submission" date="2010-07" db="EMBL/GenBank/DDBJ databases">
        <title>The draft genome of Paenibacillus curdlanolyticus YK9.</title>
        <authorList>
            <consortium name="US DOE Joint Genome Institute (JGI-PGF)"/>
            <person name="Lucas S."/>
            <person name="Copeland A."/>
            <person name="Lapidus A."/>
            <person name="Cheng J.-F."/>
            <person name="Bruce D."/>
            <person name="Goodwin L."/>
            <person name="Pitluck S."/>
            <person name="Land M.L."/>
            <person name="Hauser L."/>
            <person name="Chang Y.-J."/>
            <person name="Jeffries C."/>
            <person name="Anderson I.J."/>
            <person name="Johnson E."/>
            <person name="Loganathan U."/>
            <person name="Mulhopadhyay B."/>
            <person name="Kyrpides N."/>
            <person name="Woyke T.J."/>
        </authorList>
    </citation>
    <scope>NUCLEOTIDE SEQUENCE [LARGE SCALE GENOMIC DNA]</scope>
    <source>
        <strain evidence="2 3">YK9</strain>
    </source>
</reference>
<protein>
    <submittedName>
        <fullName evidence="2">VTC domain protein</fullName>
    </submittedName>
</protein>
<sequence length="235" mass="27356">MEFAGKRLRHELKFFIHHHEYIGLRNRIGTLLSLDRNSIDAEGYHIRSLYFDNMHESSLHDKMNGIFARKKYRVRIYNKSDATIKLERKSKYNDMVAKESAALTREQFDMLREGNYAFLKASDHPLMNDFYNDLVTGAMKPSVIVDYVREAYIYPTSDVRITFDKQLEASLQSFDIFDEDLVTAGTIEGPRTILEVKYDAFLPAMISDLLQLSSHNRSSISKYGICKEKRKTFAQ</sequence>
<name>E0I9V9_9BACL</name>
<organism evidence="2 3">
    <name type="scientific">Paenibacillus curdlanolyticus YK9</name>
    <dbReference type="NCBI Taxonomy" id="717606"/>
    <lineage>
        <taxon>Bacteria</taxon>
        <taxon>Bacillati</taxon>
        <taxon>Bacillota</taxon>
        <taxon>Bacilli</taxon>
        <taxon>Bacillales</taxon>
        <taxon>Paenibacillaceae</taxon>
        <taxon>Paenibacillus</taxon>
    </lineage>
</organism>
<evidence type="ECO:0000259" key="1">
    <source>
        <dbReference type="Pfam" id="PF09359"/>
    </source>
</evidence>
<dbReference type="STRING" id="717606.PaecuDRAFT_2446"/>
<dbReference type="InterPro" id="IPR018966">
    <property type="entry name" value="VTC_domain"/>
</dbReference>
<dbReference type="CDD" id="cd07750">
    <property type="entry name" value="PolyPPase_VTC_like"/>
    <property type="match status" value="1"/>
</dbReference>
<evidence type="ECO:0000313" key="3">
    <source>
        <dbReference type="Proteomes" id="UP000005387"/>
    </source>
</evidence>
<feature type="domain" description="VTC" evidence="1">
    <location>
        <begin position="9"/>
        <end position="225"/>
    </location>
</feature>
<gene>
    <name evidence="2" type="ORF">PaecuDRAFT_2446</name>
</gene>
<dbReference type="Pfam" id="PF09359">
    <property type="entry name" value="VTC"/>
    <property type="match status" value="1"/>
</dbReference>